<proteinExistence type="inferred from homology"/>
<evidence type="ECO:0000256" key="5">
    <source>
        <dbReference type="ARBA" id="ARBA00022989"/>
    </source>
</evidence>
<dbReference type="RefSeq" id="WP_201427386.1">
    <property type="nucleotide sequence ID" value="NZ_JAEQMG010000061.1"/>
</dbReference>
<feature type="domain" description="EamA" evidence="8">
    <location>
        <begin position="7"/>
        <end position="135"/>
    </location>
</feature>
<dbReference type="Proteomes" id="UP000633365">
    <property type="component" value="Unassembled WGS sequence"/>
</dbReference>
<keyword evidence="6 7" id="KW-0472">Membrane</keyword>
<keyword evidence="10" id="KW-1185">Reference proteome</keyword>
<evidence type="ECO:0000256" key="4">
    <source>
        <dbReference type="ARBA" id="ARBA00022692"/>
    </source>
</evidence>
<evidence type="ECO:0000259" key="8">
    <source>
        <dbReference type="Pfam" id="PF00892"/>
    </source>
</evidence>
<protein>
    <submittedName>
        <fullName evidence="9">DMT family transporter</fullName>
    </submittedName>
</protein>
<keyword evidence="5 7" id="KW-1133">Transmembrane helix</keyword>
<dbReference type="EMBL" id="JAEQMG010000061">
    <property type="protein sequence ID" value="MBK6088492.1"/>
    <property type="molecule type" value="Genomic_DNA"/>
</dbReference>
<comment type="similarity">
    <text evidence="2">Belongs to the EamA transporter family.</text>
</comment>
<dbReference type="SUPFAM" id="SSF103481">
    <property type="entry name" value="Multidrug resistance efflux transporter EmrE"/>
    <property type="match status" value="2"/>
</dbReference>
<dbReference type="PANTHER" id="PTHR42920">
    <property type="entry name" value="OS03G0707200 PROTEIN-RELATED"/>
    <property type="match status" value="1"/>
</dbReference>
<evidence type="ECO:0000256" key="1">
    <source>
        <dbReference type="ARBA" id="ARBA00004651"/>
    </source>
</evidence>
<dbReference type="Pfam" id="PF00892">
    <property type="entry name" value="EamA"/>
    <property type="match status" value="2"/>
</dbReference>
<keyword evidence="3" id="KW-1003">Cell membrane</keyword>
<evidence type="ECO:0000313" key="9">
    <source>
        <dbReference type="EMBL" id="MBK6088492.1"/>
    </source>
</evidence>
<name>A0A934WRK4_9FIRM</name>
<feature type="transmembrane region" description="Helical" evidence="7">
    <location>
        <begin position="67"/>
        <end position="88"/>
    </location>
</feature>
<dbReference type="InterPro" id="IPR051258">
    <property type="entry name" value="Diverse_Substrate_Transporter"/>
</dbReference>
<evidence type="ECO:0000256" key="2">
    <source>
        <dbReference type="ARBA" id="ARBA00007362"/>
    </source>
</evidence>
<feature type="transmembrane region" description="Helical" evidence="7">
    <location>
        <begin position="245"/>
        <end position="266"/>
    </location>
</feature>
<reference evidence="9" key="1">
    <citation type="submission" date="2021-01" db="EMBL/GenBank/DDBJ databases">
        <title>Genome public.</title>
        <authorList>
            <person name="Liu C."/>
            <person name="Sun Q."/>
        </authorList>
    </citation>
    <scope>NUCLEOTIDE SEQUENCE</scope>
    <source>
        <strain evidence="9">M6</strain>
    </source>
</reference>
<feature type="transmembrane region" description="Helical" evidence="7">
    <location>
        <begin position="121"/>
        <end position="139"/>
    </location>
</feature>
<sequence length="306" mass="33939">MNRLQANLCLICVTMCWSTEVIIFACIPDSVLPFATNFICNAIASVILAACFFKRIGNELRRSKKKLILRCLVLGALNCTYNTLYLYGLNYFDVSSGAFTFSMTVVVLPVVLFTLRKKVKVKTWVSVALVLLGIVSALGENVANINPMGLFLMFMGCLVRAVFIVKLNDFAREHDSVTLSTFISIFVSVFSFIIWFALQPSTFSAIPWSGTIIASLFIYAYFIVAFAQTLNIFAQRRATATEATIIYALEIVFSLIWGAVLPETLIERTIPTAFQIIGALLIVAGSVIEIVDFKGKRRLVNGAENR</sequence>
<dbReference type="GO" id="GO:0005886">
    <property type="term" value="C:plasma membrane"/>
    <property type="evidence" value="ECO:0007669"/>
    <property type="project" value="UniProtKB-SubCell"/>
</dbReference>
<evidence type="ECO:0000256" key="6">
    <source>
        <dbReference type="ARBA" id="ARBA00023136"/>
    </source>
</evidence>
<feature type="transmembrane region" description="Helical" evidence="7">
    <location>
        <begin position="210"/>
        <end position="233"/>
    </location>
</feature>
<organism evidence="9 10">
    <name type="scientific">Ruminococcus difficilis</name>
    <dbReference type="NCBI Taxonomy" id="2763069"/>
    <lineage>
        <taxon>Bacteria</taxon>
        <taxon>Bacillati</taxon>
        <taxon>Bacillota</taxon>
        <taxon>Clostridia</taxon>
        <taxon>Eubacteriales</taxon>
        <taxon>Oscillospiraceae</taxon>
        <taxon>Ruminococcus</taxon>
    </lineage>
</organism>
<dbReference type="InterPro" id="IPR037185">
    <property type="entry name" value="EmrE-like"/>
</dbReference>
<evidence type="ECO:0000313" key="10">
    <source>
        <dbReference type="Proteomes" id="UP000633365"/>
    </source>
</evidence>
<dbReference type="AlphaFoldDB" id="A0A934WRK4"/>
<keyword evidence="4 7" id="KW-0812">Transmembrane</keyword>
<dbReference type="PANTHER" id="PTHR42920:SF5">
    <property type="entry name" value="EAMA DOMAIN-CONTAINING PROTEIN"/>
    <property type="match status" value="1"/>
</dbReference>
<feature type="transmembrane region" description="Helical" evidence="7">
    <location>
        <begin position="145"/>
        <end position="165"/>
    </location>
</feature>
<feature type="domain" description="EamA" evidence="8">
    <location>
        <begin position="148"/>
        <end position="288"/>
    </location>
</feature>
<comment type="caution">
    <text evidence="9">The sequence shown here is derived from an EMBL/GenBank/DDBJ whole genome shotgun (WGS) entry which is preliminary data.</text>
</comment>
<evidence type="ECO:0000256" key="7">
    <source>
        <dbReference type="SAM" id="Phobius"/>
    </source>
</evidence>
<dbReference type="InterPro" id="IPR000620">
    <property type="entry name" value="EamA_dom"/>
</dbReference>
<feature type="transmembrane region" description="Helical" evidence="7">
    <location>
        <begin position="177"/>
        <end position="198"/>
    </location>
</feature>
<gene>
    <name evidence="9" type="ORF">JKK62_07455</name>
</gene>
<comment type="subcellular location">
    <subcellularLocation>
        <location evidence="1">Cell membrane</location>
        <topology evidence="1">Multi-pass membrane protein</topology>
    </subcellularLocation>
</comment>
<evidence type="ECO:0000256" key="3">
    <source>
        <dbReference type="ARBA" id="ARBA00022475"/>
    </source>
</evidence>
<accession>A0A934WRK4</accession>
<feature type="transmembrane region" description="Helical" evidence="7">
    <location>
        <begin position="272"/>
        <end position="291"/>
    </location>
</feature>
<feature type="transmembrane region" description="Helical" evidence="7">
    <location>
        <begin position="94"/>
        <end position="114"/>
    </location>
</feature>
<feature type="transmembrane region" description="Helical" evidence="7">
    <location>
        <begin position="34"/>
        <end position="55"/>
    </location>
</feature>